<dbReference type="Gene3D" id="3.40.50.300">
    <property type="entry name" value="P-loop containing nucleotide triphosphate hydrolases"/>
    <property type="match status" value="1"/>
</dbReference>
<dbReference type="GO" id="GO:0007291">
    <property type="term" value="P:sperm individualization"/>
    <property type="evidence" value="ECO:0007669"/>
    <property type="project" value="EnsemblMetazoa"/>
</dbReference>
<dbReference type="HOGENOM" id="CLU_248857_0_0_1"/>
<organism evidence="8 9">
    <name type="scientific">Drosophila ananassae</name>
    <name type="common">Fruit fly</name>
    <dbReference type="NCBI Taxonomy" id="7217"/>
    <lineage>
        <taxon>Eukaryota</taxon>
        <taxon>Metazoa</taxon>
        <taxon>Ecdysozoa</taxon>
        <taxon>Arthropoda</taxon>
        <taxon>Hexapoda</taxon>
        <taxon>Insecta</taxon>
        <taxon>Pterygota</taxon>
        <taxon>Neoptera</taxon>
        <taxon>Endopterygota</taxon>
        <taxon>Diptera</taxon>
        <taxon>Brachycera</taxon>
        <taxon>Muscomorpha</taxon>
        <taxon>Ephydroidea</taxon>
        <taxon>Drosophilidae</taxon>
        <taxon>Drosophila</taxon>
        <taxon>Sophophora</taxon>
    </lineage>
</organism>
<evidence type="ECO:0000259" key="6">
    <source>
        <dbReference type="Pfam" id="PF22080"/>
    </source>
</evidence>
<evidence type="ECO:0000256" key="2">
    <source>
        <dbReference type="ARBA" id="ARBA00022737"/>
    </source>
</evidence>
<dbReference type="Pfam" id="PF22080">
    <property type="entry name" value="Dark_CARD"/>
    <property type="match status" value="1"/>
</dbReference>
<dbReference type="KEGG" id="dan:6494293"/>
<dbReference type="GO" id="GO:1901053">
    <property type="term" value="P:sarcosine catabolic process"/>
    <property type="evidence" value="ECO:0007669"/>
    <property type="project" value="EnsemblMetazoa"/>
</dbReference>
<dbReference type="GO" id="GO:0021556">
    <property type="term" value="P:central nervous system formation"/>
    <property type="evidence" value="ECO:0007669"/>
    <property type="project" value="EnsemblMetazoa"/>
</dbReference>
<dbReference type="GO" id="GO:0070050">
    <property type="term" value="P:neuron cellular homeostasis"/>
    <property type="evidence" value="ECO:0007669"/>
    <property type="project" value="EnsemblMetazoa"/>
</dbReference>
<feature type="domain" description="NB-ARC" evidence="4">
    <location>
        <begin position="133"/>
        <end position="283"/>
    </location>
</feature>
<dbReference type="SMART" id="SM00320">
    <property type="entry name" value="WD40"/>
    <property type="match status" value="4"/>
</dbReference>
<dbReference type="GO" id="GO:0035006">
    <property type="term" value="P:melanization defense response"/>
    <property type="evidence" value="ECO:0007669"/>
    <property type="project" value="EnsemblMetazoa"/>
</dbReference>
<evidence type="ECO:0008006" key="10">
    <source>
        <dbReference type="Google" id="ProtNLM"/>
    </source>
</evidence>
<dbReference type="InParanoid" id="B3MD75"/>
<dbReference type="GO" id="GO:0006915">
    <property type="term" value="P:apoptotic process"/>
    <property type="evidence" value="ECO:0007669"/>
    <property type="project" value="EnsemblMetazoa"/>
</dbReference>
<feature type="domain" description="Dark CARD" evidence="6">
    <location>
        <begin position="10"/>
        <end position="92"/>
    </location>
</feature>
<dbReference type="eggNOG" id="KOG4658">
    <property type="taxonomic scope" value="Eukaryota"/>
</dbReference>
<dbReference type="EMBL" id="CH902619">
    <property type="protein sequence ID" value="EDV37408.1"/>
    <property type="molecule type" value="Genomic_DNA"/>
</dbReference>
<dbReference type="PhylomeDB" id="B3MD75"/>
<evidence type="ECO:0000259" key="5">
    <source>
        <dbReference type="Pfam" id="PF17908"/>
    </source>
</evidence>
<dbReference type="SUPFAM" id="SSF50978">
    <property type="entry name" value="WD40 repeat-like"/>
    <property type="match status" value="1"/>
</dbReference>
<dbReference type="InterPro" id="IPR041452">
    <property type="entry name" value="APAF1_C"/>
</dbReference>
<name>B3MD75_DROAN</name>
<dbReference type="GO" id="GO:0048813">
    <property type="term" value="P:dendrite morphogenesis"/>
    <property type="evidence" value="ECO:0007669"/>
    <property type="project" value="EnsemblMetazoa"/>
</dbReference>
<sequence length="1482" mass="169352">MAVLQHGYKDILFVYLDAFIRDFDCKDVQDSLLSVLSKEEVEIVIKSKDAESATYRLFWSLLAKPESVVKDFVEDVLNPKDQPNYDFLMAAIQAEYQSPSLETKMYIEQRDRLYNDNQLFAQYNVNRLQPYLKLKKALLELRPAKNVLIDGALGAGKQWLALDVCSSVKVQRAMDFKIFWLNMKNCNSPESILEMLQTLQHQIDPNYTQRSDPASNIKQRILSTQAELRRLLRSKPYENCLLVLRNVQSEKAWSAFNLGCKILLTTRFKQVTQFLSAATTTHISLDDHSLMLTPDEVKALCLKYIHCSAQDLPREVPTNNPRKLSLIAESIKDGLATWDNWKHVNCDKLTTIIEGALKVLEPLGYRKLFDRLSIFPPSARIPINLLSLIWFDDKSSGDYPMVVVNKLHKYSLVEKHPEESTISIPAIYLELKVNGDDYAALHQRIVDHYNITKAFDHDDLILTSLDRYFYSHIGHHLMAIEPSEKVDLFRKVFLDFRFLEQKIRHDTTAWNACGSILDTLHQLKFYKKHICDNDLQYDGLVNAILDFLPKIEENLIRSKFTDLLRIGLMDEDDTIYGEAYRQVQKFKDRVWFIDHGRFHQHRQIINLGNKEVRLVLYLDDDFCLMALAGQELLLTDVSLEAEDTYLLKDENDNSETLRMEVFNNQKHLITLHSNGSVKLWTLWPDCPCRRHSAGSRQRVRPPASAHLRNPTETRGHKQLVNSAVNRFSGNHSDQKITAFYLNKDSQPGNKAQLHVAFSNGDVNILEWDELDQVFKKSQTPTLKTEQLEIRSIVQVFQRFYVIVTADSTLTVWDLFNSYGDQPDLPGFDVRNDTLLAMEAYDERNEEATVLLIFKQSVWRLKFIPGPKVILNAEAVDLSEGNYITCGKRSADGNYLLLGTTEGLIVYDLQTSDTVLRSNVSEQIECVDIYELFDPAYKYIVLCGAKGKQVLHVHTLRSDPHRREAEDAGRSRGIVWVHSADETSVKTSARLEPNVYLRSLMDMTNERSQLLVVDSKERIHQIETASDPNARRRSSISAWSTITPTHAATKMRITAISAHDYEHIFAGYADGVIIDVNRDEVLPQQFITEPIAYLKQVSSNVLVASSHDANAPKTVIFQLQEAESEQWPLYLNIGTKYACLVGGPFLVLFSDHGVSHVDLTNPSAFVRPEESHESLVGFDLKNGLLFLAYGNNYIEVFRLVFSNSHLTYKLICEQKIGQTEKITYLSASEDGTMFSLGFKSGIIELFSLDGRQITLITSIREVHMGPIRQLRFSPCKLLLISCAEQLCFWNVTHMRNNQGEQRPNQSRSRRIKLHSVPHEDAVDAAPIASDSDAEPPSSLPRQSFADSQREAELWLNKRGNADRPELLACIKFVGNEASQFFTDSTFSKFYVIDDEGVYYHLMLLDPSRLRLPEQSLEKITDRSLDQIGDLQYEEYLRIIESPASQTEESEGADVVGDLVLDKNSKLDDIDLEPPDTILEEETS</sequence>
<accession>B3MD75</accession>
<evidence type="ECO:0000256" key="1">
    <source>
        <dbReference type="ARBA" id="ARBA00022574"/>
    </source>
</evidence>
<dbReference type="GO" id="GO:0005198">
    <property type="term" value="F:structural molecule activity"/>
    <property type="evidence" value="ECO:0007669"/>
    <property type="project" value="EnsemblMetazoa"/>
</dbReference>
<feature type="domain" description="Dark winged-helix" evidence="7">
    <location>
        <begin position="366"/>
        <end position="431"/>
    </location>
</feature>
<dbReference type="GO" id="GO:0043531">
    <property type="term" value="F:ADP binding"/>
    <property type="evidence" value="ECO:0007669"/>
    <property type="project" value="EnsemblMetazoa"/>
</dbReference>
<dbReference type="GO" id="GO:0033353">
    <property type="term" value="P:S-adenosylmethionine cycle"/>
    <property type="evidence" value="ECO:0007669"/>
    <property type="project" value="EnsemblMetazoa"/>
</dbReference>
<feature type="domain" description="APAF-1 helical" evidence="5">
    <location>
        <begin position="440"/>
        <end position="583"/>
    </location>
</feature>
<dbReference type="GO" id="GO:0002921">
    <property type="term" value="P:negative regulation of humoral immune response"/>
    <property type="evidence" value="ECO:0007669"/>
    <property type="project" value="EnsemblMetazoa"/>
</dbReference>
<protein>
    <recommendedName>
        <fullName evidence="10">NB-ARC domain-containing protein</fullName>
    </recommendedName>
</protein>
<dbReference type="InterPro" id="IPR054304">
    <property type="entry name" value="Dark_CARD"/>
</dbReference>
<dbReference type="CTD" id="36914"/>
<dbReference type="GO" id="GO:0022416">
    <property type="term" value="P:chaeta development"/>
    <property type="evidence" value="ECO:0007669"/>
    <property type="project" value="EnsemblMetazoa"/>
</dbReference>
<keyword evidence="9" id="KW-1185">Reference proteome</keyword>
<dbReference type="GO" id="GO:0046667">
    <property type="term" value="P:compound eye retinal cell programmed cell death"/>
    <property type="evidence" value="ECO:0007669"/>
    <property type="project" value="EnsemblMetazoa"/>
</dbReference>
<dbReference type="STRING" id="7217.B3MD75"/>
<evidence type="ECO:0000259" key="7">
    <source>
        <dbReference type="Pfam" id="PF22164"/>
    </source>
</evidence>
<keyword evidence="2" id="KW-0677">Repeat</keyword>
<dbReference type="Gene3D" id="1.25.40.370">
    <property type="match status" value="1"/>
</dbReference>
<dbReference type="InterPro" id="IPR002182">
    <property type="entry name" value="NB-ARC"/>
</dbReference>
<evidence type="ECO:0000313" key="9">
    <source>
        <dbReference type="Proteomes" id="UP000007801"/>
    </source>
</evidence>
<dbReference type="GO" id="GO:0043293">
    <property type="term" value="C:apoptosome"/>
    <property type="evidence" value="ECO:0007669"/>
    <property type="project" value="EnsemblMetazoa"/>
</dbReference>
<dbReference type="InterPro" id="IPR036322">
    <property type="entry name" value="WD40_repeat_dom_sf"/>
</dbReference>
<dbReference type="OMA" id="VKLWSLW"/>
<dbReference type="InterPro" id="IPR001680">
    <property type="entry name" value="WD40_rpt"/>
</dbReference>
<reference evidence="8 9" key="1">
    <citation type="journal article" date="2007" name="Nature">
        <title>Evolution of genes and genomes on the Drosophila phylogeny.</title>
        <authorList>
            <consortium name="Drosophila 12 Genomes Consortium"/>
            <person name="Clark A.G."/>
            <person name="Eisen M.B."/>
            <person name="Smith D.R."/>
            <person name="Bergman C.M."/>
            <person name="Oliver B."/>
            <person name="Markow T.A."/>
            <person name="Kaufman T.C."/>
            <person name="Kellis M."/>
            <person name="Gelbart W."/>
            <person name="Iyer V.N."/>
            <person name="Pollard D.A."/>
            <person name="Sackton T.B."/>
            <person name="Larracuente A.M."/>
            <person name="Singh N.D."/>
            <person name="Abad J.P."/>
            <person name="Abt D.N."/>
            <person name="Adryan B."/>
            <person name="Aguade M."/>
            <person name="Akashi H."/>
            <person name="Anderson W.W."/>
            <person name="Aquadro C.F."/>
            <person name="Ardell D.H."/>
            <person name="Arguello R."/>
            <person name="Artieri C.G."/>
            <person name="Barbash D.A."/>
            <person name="Barker D."/>
            <person name="Barsanti P."/>
            <person name="Batterham P."/>
            <person name="Batzoglou S."/>
            <person name="Begun D."/>
            <person name="Bhutkar A."/>
            <person name="Blanco E."/>
            <person name="Bosak S.A."/>
            <person name="Bradley R.K."/>
            <person name="Brand A.D."/>
            <person name="Brent M.R."/>
            <person name="Brooks A.N."/>
            <person name="Brown R.H."/>
            <person name="Butlin R.K."/>
            <person name="Caggese C."/>
            <person name="Calvi B.R."/>
            <person name="Bernardo de Carvalho A."/>
            <person name="Caspi A."/>
            <person name="Castrezana S."/>
            <person name="Celniker S.E."/>
            <person name="Chang J.L."/>
            <person name="Chapple C."/>
            <person name="Chatterji S."/>
            <person name="Chinwalla A."/>
            <person name="Civetta A."/>
            <person name="Clifton S.W."/>
            <person name="Comeron J.M."/>
            <person name="Costello J.C."/>
            <person name="Coyne J.A."/>
            <person name="Daub J."/>
            <person name="David R.G."/>
            <person name="Delcher A.L."/>
            <person name="Delehaunty K."/>
            <person name="Do C.B."/>
            <person name="Ebling H."/>
            <person name="Edwards K."/>
            <person name="Eickbush T."/>
            <person name="Evans J.D."/>
            <person name="Filipski A."/>
            <person name="Findeiss S."/>
            <person name="Freyhult E."/>
            <person name="Fulton L."/>
            <person name="Fulton R."/>
            <person name="Garcia A.C."/>
            <person name="Gardiner A."/>
            <person name="Garfield D.A."/>
            <person name="Garvin B.E."/>
            <person name="Gibson G."/>
            <person name="Gilbert D."/>
            <person name="Gnerre S."/>
            <person name="Godfrey J."/>
            <person name="Good R."/>
            <person name="Gotea V."/>
            <person name="Gravely B."/>
            <person name="Greenberg A.J."/>
            <person name="Griffiths-Jones S."/>
            <person name="Gross S."/>
            <person name="Guigo R."/>
            <person name="Gustafson E.A."/>
            <person name="Haerty W."/>
            <person name="Hahn M.W."/>
            <person name="Halligan D.L."/>
            <person name="Halpern A.L."/>
            <person name="Halter G.M."/>
            <person name="Han M.V."/>
            <person name="Heger A."/>
            <person name="Hillier L."/>
            <person name="Hinrichs A.S."/>
            <person name="Holmes I."/>
            <person name="Hoskins R.A."/>
            <person name="Hubisz M.J."/>
            <person name="Hultmark D."/>
            <person name="Huntley M.A."/>
            <person name="Jaffe D.B."/>
            <person name="Jagadeeshan S."/>
            <person name="Jeck W.R."/>
            <person name="Johnson J."/>
            <person name="Jones C.D."/>
            <person name="Jordan W.C."/>
            <person name="Karpen G.H."/>
            <person name="Kataoka E."/>
            <person name="Keightley P.D."/>
            <person name="Kheradpour P."/>
            <person name="Kirkness E.F."/>
            <person name="Koerich L.B."/>
            <person name="Kristiansen K."/>
            <person name="Kudrna D."/>
            <person name="Kulathinal R.J."/>
            <person name="Kumar S."/>
            <person name="Kwok R."/>
            <person name="Lander E."/>
            <person name="Langley C.H."/>
            <person name="Lapoint R."/>
            <person name="Lazzaro B.P."/>
            <person name="Lee S.J."/>
            <person name="Levesque L."/>
            <person name="Li R."/>
            <person name="Lin C.F."/>
            <person name="Lin M.F."/>
            <person name="Lindblad-Toh K."/>
            <person name="Llopart A."/>
            <person name="Long M."/>
            <person name="Low L."/>
            <person name="Lozovsky E."/>
            <person name="Lu J."/>
            <person name="Luo M."/>
            <person name="Machado C.A."/>
            <person name="Makalowski W."/>
            <person name="Marzo M."/>
            <person name="Matsuda M."/>
            <person name="Matzkin L."/>
            <person name="McAllister B."/>
            <person name="McBride C.S."/>
            <person name="McKernan B."/>
            <person name="McKernan K."/>
            <person name="Mendez-Lago M."/>
            <person name="Minx P."/>
            <person name="Mollenhauer M.U."/>
            <person name="Montooth K."/>
            <person name="Mount S.M."/>
            <person name="Mu X."/>
            <person name="Myers E."/>
            <person name="Negre B."/>
            <person name="Newfeld S."/>
            <person name="Nielsen R."/>
            <person name="Noor M.A."/>
            <person name="O'Grady P."/>
            <person name="Pachter L."/>
            <person name="Papaceit M."/>
            <person name="Parisi M.J."/>
            <person name="Parisi M."/>
            <person name="Parts L."/>
            <person name="Pedersen J.S."/>
            <person name="Pesole G."/>
            <person name="Phillippy A.M."/>
            <person name="Ponting C.P."/>
            <person name="Pop M."/>
            <person name="Porcelli D."/>
            <person name="Powell J.R."/>
            <person name="Prohaska S."/>
            <person name="Pruitt K."/>
            <person name="Puig M."/>
            <person name="Quesneville H."/>
            <person name="Ram K.R."/>
            <person name="Rand D."/>
            <person name="Rasmussen M.D."/>
            <person name="Reed L.K."/>
            <person name="Reenan R."/>
            <person name="Reily A."/>
            <person name="Remington K.A."/>
            <person name="Rieger T.T."/>
            <person name="Ritchie M.G."/>
            <person name="Robin C."/>
            <person name="Rogers Y.H."/>
            <person name="Rohde C."/>
            <person name="Rozas J."/>
            <person name="Rubenfield M.J."/>
            <person name="Ruiz A."/>
            <person name="Russo S."/>
            <person name="Salzberg S.L."/>
            <person name="Sanchez-Gracia A."/>
            <person name="Saranga D.J."/>
            <person name="Sato H."/>
            <person name="Schaeffer S.W."/>
            <person name="Schatz M.C."/>
            <person name="Schlenke T."/>
            <person name="Schwartz R."/>
            <person name="Segarra C."/>
            <person name="Singh R.S."/>
            <person name="Sirot L."/>
            <person name="Sirota M."/>
            <person name="Sisneros N.B."/>
            <person name="Smith C.D."/>
            <person name="Smith T.F."/>
            <person name="Spieth J."/>
            <person name="Stage D.E."/>
            <person name="Stark A."/>
            <person name="Stephan W."/>
            <person name="Strausberg R.L."/>
            <person name="Strempel S."/>
            <person name="Sturgill D."/>
            <person name="Sutton G."/>
            <person name="Sutton G.G."/>
            <person name="Tao W."/>
            <person name="Teichmann S."/>
            <person name="Tobari Y.N."/>
            <person name="Tomimura Y."/>
            <person name="Tsolas J.M."/>
            <person name="Valente V.L."/>
            <person name="Venter E."/>
            <person name="Venter J.C."/>
            <person name="Vicario S."/>
            <person name="Vieira F.G."/>
            <person name="Vilella A.J."/>
            <person name="Villasante A."/>
            <person name="Walenz B."/>
            <person name="Wang J."/>
            <person name="Wasserman M."/>
            <person name="Watts T."/>
            <person name="Wilson D."/>
            <person name="Wilson R.K."/>
            <person name="Wing R.A."/>
            <person name="Wolfner M.F."/>
            <person name="Wong A."/>
            <person name="Wong G.K."/>
            <person name="Wu C.I."/>
            <person name="Wu G."/>
            <person name="Yamamoto D."/>
            <person name="Yang H.P."/>
            <person name="Yang S.P."/>
            <person name="Yorke J.A."/>
            <person name="Yoshida K."/>
            <person name="Zdobnov E."/>
            <person name="Zhang P."/>
            <person name="Zhang Y."/>
            <person name="Zimin A.V."/>
            <person name="Baldwin J."/>
            <person name="Abdouelleil A."/>
            <person name="Abdulkadir J."/>
            <person name="Abebe A."/>
            <person name="Abera B."/>
            <person name="Abreu J."/>
            <person name="Acer S.C."/>
            <person name="Aftuck L."/>
            <person name="Alexander A."/>
            <person name="An P."/>
            <person name="Anderson E."/>
            <person name="Anderson S."/>
            <person name="Arachi H."/>
            <person name="Azer M."/>
            <person name="Bachantsang P."/>
            <person name="Barry A."/>
            <person name="Bayul T."/>
            <person name="Berlin A."/>
            <person name="Bessette D."/>
            <person name="Bloom T."/>
            <person name="Blye J."/>
            <person name="Boguslavskiy L."/>
            <person name="Bonnet C."/>
            <person name="Boukhgalter B."/>
            <person name="Bourzgui I."/>
            <person name="Brown A."/>
            <person name="Cahill P."/>
            <person name="Channer S."/>
            <person name="Cheshatsang Y."/>
            <person name="Chuda L."/>
            <person name="Citroen M."/>
            <person name="Collymore A."/>
            <person name="Cooke P."/>
            <person name="Costello M."/>
            <person name="D'Aco K."/>
            <person name="Daza R."/>
            <person name="De Haan G."/>
            <person name="DeGray S."/>
            <person name="DeMaso C."/>
            <person name="Dhargay N."/>
            <person name="Dooley K."/>
            <person name="Dooley E."/>
            <person name="Doricent M."/>
            <person name="Dorje P."/>
            <person name="Dorjee K."/>
            <person name="Dupes A."/>
            <person name="Elong R."/>
            <person name="Falk J."/>
            <person name="Farina A."/>
            <person name="Faro S."/>
            <person name="Ferguson D."/>
            <person name="Fisher S."/>
            <person name="Foley C.D."/>
            <person name="Franke A."/>
            <person name="Friedrich D."/>
            <person name="Gadbois L."/>
            <person name="Gearin G."/>
            <person name="Gearin C.R."/>
            <person name="Giannoukos G."/>
            <person name="Goode T."/>
            <person name="Graham J."/>
            <person name="Grandbois E."/>
            <person name="Grewal S."/>
            <person name="Gyaltsen K."/>
            <person name="Hafez N."/>
            <person name="Hagos B."/>
            <person name="Hall J."/>
            <person name="Henson C."/>
            <person name="Hollinger A."/>
            <person name="Honan T."/>
            <person name="Huard M.D."/>
            <person name="Hughes L."/>
            <person name="Hurhula B."/>
            <person name="Husby M.E."/>
            <person name="Kamat A."/>
            <person name="Kanga B."/>
            <person name="Kashin S."/>
            <person name="Khazanovich D."/>
            <person name="Kisner P."/>
            <person name="Lance K."/>
            <person name="Lara M."/>
            <person name="Lee W."/>
            <person name="Lennon N."/>
            <person name="Letendre F."/>
            <person name="LeVine R."/>
            <person name="Lipovsky A."/>
            <person name="Liu X."/>
            <person name="Liu J."/>
            <person name="Liu S."/>
            <person name="Lokyitsang T."/>
            <person name="Lokyitsang Y."/>
            <person name="Lubonja R."/>
            <person name="Lui A."/>
            <person name="MacDonald P."/>
            <person name="Magnisalis V."/>
            <person name="Maru K."/>
            <person name="Matthews C."/>
            <person name="McCusker W."/>
            <person name="McDonough S."/>
            <person name="Mehta T."/>
            <person name="Meldrim J."/>
            <person name="Meneus L."/>
            <person name="Mihai O."/>
            <person name="Mihalev A."/>
            <person name="Mihova T."/>
            <person name="Mittelman R."/>
            <person name="Mlenga V."/>
            <person name="Montmayeur A."/>
            <person name="Mulrain L."/>
            <person name="Navidi A."/>
            <person name="Naylor J."/>
            <person name="Negash T."/>
            <person name="Nguyen T."/>
            <person name="Nguyen N."/>
            <person name="Nicol R."/>
            <person name="Norbu C."/>
            <person name="Norbu N."/>
            <person name="Novod N."/>
            <person name="O'Neill B."/>
            <person name="Osman S."/>
            <person name="Markiewicz E."/>
            <person name="Oyono O.L."/>
            <person name="Patti C."/>
            <person name="Phunkhang P."/>
            <person name="Pierre F."/>
            <person name="Priest M."/>
            <person name="Raghuraman S."/>
            <person name="Rege F."/>
            <person name="Reyes R."/>
            <person name="Rise C."/>
            <person name="Rogov P."/>
            <person name="Ross K."/>
            <person name="Ryan E."/>
            <person name="Settipalli S."/>
            <person name="Shea T."/>
            <person name="Sherpa N."/>
            <person name="Shi L."/>
            <person name="Shih D."/>
            <person name="Sparrow T."/>
            <person name="Spaulding J."/>
            <person name="Stalker J."/>
            <person name="Stange-Thomann N."/>
            <person name="Stavropoulos S."/>
            <person name="Stone C."/>
            <person name="Strader C."/>
            <person name="Tesfaye S."/>
            <person name="Thomson T."/>
            <person name="Thoulutsang Y."/>
            <person name="Thoulutsang D."/>
            <person name="Topham K."/>
            <person name="Topping I."/>
            <person name="Tsamla T."/>
            <person name="Vassiliev H."/>
            <person name="Vo A."/>
            <person name="Wangchuk T."/>
            <person name="Wangdi T."/>
            <person name="Weiand M."/>
            <person name="Wilkinson J."/>
            <person name="Wilson A."/>
            <person name="Yadav S."/>
            <person name="Young G."/>
            <person name="Yu Q."/>
            <person name="Zembek L."/>
            <person name="Zhong D."/>
            <person name="Zimmer A."/>
            <person name="Zwirko Z."/>
            <person name="Jaffe D.B."/>
            <person name="Alvarez P."/>
            <person name="Brockman W."/>
            <person name="Butler J."/>
            <person name="Chin C."/>
            <person name="Gnerre S."/>
            <person name="Grabherr M."/>
            <person name="Kleber M."/>
            <person name="Mauceli E."/>
            <person name="MacCallum I."/>
        </authorList>
    </citation>
    <scope>NUCLEOTIDE SEQUENCE [LARGE SCALE GENOMIC DNA]</scope>
    <source>
        <strain evidence="9">Tucson 14024-0371.13</strain>
    </source>
</reference>
<dbReference type="Proteomes" id="UP000007801">
    <property type="component" value="Unassembled WGS sequence"/>
</dbReference>
<dbReference type="GO" id="GO:0005524">
    <property type="term" value="F:ATP binding"/>
    <property type="evidence" value="ECO:0007669"/>
    <property type="project" value="EnsemblMetazoa"/>
</dbReference>
<dbReference type="Pfam" id="PF22164">
    <property type="entry name" value="WHD_Dark"/>
    <property type="match status" value="1"/>
</dbReference>
<dbReference type="GeneID" id="6494293"/>
<evidence type="ECO:0000256" key="3">
    <source>
        <dbReference type="SAM" id="MobiDB-lite"/>
    </source>
</evidence>
<dbReference type="Pfam" id="PF00931">
    <property type="entry name" value="NB-ARC"/>
    <property type="match status" value="1"/>
</dbReference>
<dbReference type="SUPFAM" id="SSF52540">
    <property type="entry name" value="P-loop containing nucleoside triphosphate hydrolases"/>
    <property type="match status" value="1"/>
</dbReference>
<dbReference type="InterPro" id="IPR027417">
    <property type="entry name" value="P-loop_NTPase"/>
</dbReference>
<keyword evidence="1" id="KW-0853">WD repeat</keyword>
<dbReference type="GO" id="GO:0048102">
    <property type="term" value="P:autophagic cell death"/>
    <property type="evidence" value="ECO:0007669"/>
    <property type="project" value="EnsemblMetazoa"/>
</dbReference>
<dbReference type="GO" id="GO:0034352">
    <property type="term" value="P:positive regulation of glial cell apoptotic process"/>
    <property type="evidence" value="ECO:0007669"/>
    <property type="project" value="EnsemblMetazoa"/>
</dbReference>
<proteinExistence type="predicted"/>
<dbReference type="Gene3D" id="2.130.10.10">
    <property type="entry name" value="YVTN repeat-like/Quinoprotein amine dehydrogenase"/>
    <property type="match status" value="2"/>
</dbReference>
<dbReference type="InterPro" id="IPR015943">
    <property type="entry name" value="WD40/YVTN_repeat-like_dom_sf"/>
</dbReference>
<dbReference type="Pfam" id="PF17908">
    <property type="entry name" value="APAF1_C"/>
    <property type="match status" value="1"/>
</dbReference>
<dbReference type="PANTHER" id="PTHR22845">
    <property type="entry name" value="APOPTOTIC PROTEASE-ACTIVATING FACTOR 1"/>
    <property type="match status" value="1"/>
</dbReference>
<dbReference type="GO" id="GO:0035070">
    <property type="term" value="P:salivary gland histolysis"/>
    <property type="evidence" value="ECO:0007669"/>
    <property type="project" value="EnsemblMetazoa"/>
</dbReference>
<dbReference type="InterPro" id="IPR054042">
    <property type="entry name" value="WHD_Dark"/>
</dbReference>
<dbReference type="GO" id="GO:0010332">
    <property type="term" value="P:response to gamma radiation"/>
    <property type="evidence" value="ECO:0007669"/>
    <property type="project" value="EnsemblMetazoa"/>
</dbReference>
<dbReference type="OrthoDB" id="1357022at2759"/>
<dbReference type="GO" id="GO:0042594">
    <property type="term" value="P:response to starvation"/>
    <property type="evidence" value="ECO:0007669"/>
    <property type="project" value="EnsemblMetazoa"/>
</dbReference>
<dbReference type="GO" id="GO:0042802">
    <property type="term" value="F:identical protein binding"/>
    <property type="evidence" value="ECO:0007669"/>
    <property type="project" value="EnsemblMetazoa"/>
</dbReference>
<dbReference type="FunCoup" id="B3MD75">
    <property type="interactions" value="13"/>
</dbReference>
<dbReference type="GO" id="GO:0070328">
    <property type="term" value="P:triglyceride homeostasis"/>
    <property type="evidence" value="ECO:0007669"/>
    <property type="project" value="EnsemblMetazoa"/>
</dbReference>
<dbReference type="PANTHER" id="PTHR22845:SF5">
    <property type="entry name" value="APOPTOTIC PROTEASE-ACTIVATING FACTOR 1"/>
    <property type="match status" value="1"/>
</dbReference>
<evidence type="ECO:0000313" key="8">
    <source>
        <dbReference type="EMBL" id="EDV37408.1"/>
    </source>
</evidence>
<dbReference type="GO" id="GO:1904747">
    <property type="term" value="P:positive regulation of apoptotic process involved in development"/>
    <property type="evidence" value="ECO:0007669"/>
    <property type="project" value="EnsemblMetazoa"/>
</dbReference>
<feature type="region of interest" description="Disordered" evidence="3">
    <location>
        <begin position="693"/>
        <end position="713"/>
    </location>
</feature>
<evidence type="ECO:0000259" key="4">
    <source>
        <dbReference type="Pfam" id="PF00931"/>
    </source>
</evidence>
<gene>
    <name evidence="8" type="primary">Dana\GF11429</name>
    <name evidence="8" type="synonym">dana_GLEANR_11488</name>
    <name evidence="8" type="ORF">GF11429</name>
</gene>